<evidence type="ECO:0000313" key="2">
    <source>
        <dbReference type="Proteomes" id="UP000317909"/>
    </source>
</evidence>
<dbReference type="EMBL" id="CP036339">
    <property type="protein sequence ID" value="QDT75922.1"/>
    <property type="molecule type" value="Genomic_DNA"/>
</dbReference>
<sequence length="229" mass="23788">MYCSECGTKGTGKFCTGCGNRLAAADASGTAVADRGAANGGELNYDPSVVLAIDWSDLVDYEQLMSIPAVRDRIARAAAQSKKRMTGEEILDLYGKALGKLAGVPLPMSAIAGFAQSAYAKLGVKTGKSQATILAIPPGETLVRLLCSLAKEGRSLRDVQQLADGCIVKAALPSDLFALEGDLVVAVVRQGRATRVEAHTDIPGQMFDWGKSTRCLEGLLGELGAAAAA</sequence>
<dbReference type="KEGG" id="llh:I41_51670"/>
<accession>A0A517U5L4</accession>
<keyword evidence="2" id="KW-1185">Reference proteome</keyword>
<reference evidence="1 2" key="1">
    <citation type="submission" date="2019-02" db="EMBL/GenBank/DDBJ databases">
        <title>Deep-cultivation of Planctomycetes and their phenomic and genomic characterization uncovers novel biology.</title>
        <authorList>
            <person name="Wiegand S."/>
            <person name="Jogler M."/>
            <person name="Boedeker C."/>
            <person name="Pinto D."/>
            <person name="Vollmers J."/>
            <person name="Rivas-Marin E."/>
            <person name="Kohn T."/>
            <person name="Peeters S.H."/>
            <person name="Heuer A."/>
            <person name="Rast P."/>
            <person name="Oberbeckmann S."/>
            <person name="Bunk B."/>
            <person name="Jeske O."/>
            <person name="Meyerdierks A."/>
            <person name="Storesund J.E."/>
            <person name="Kallscheuer N."/>
            <person name="Luecker S."/>
            <person name="Lage O.M."/>
            <person name="Pohl T."/>
            <person name="Merkel B.J."/>
            <person name="Hornburger P."/>
            <person name="Mueller R.-W."/>
            <person name="Bruemmer F."/>
            <person name="Labrenz M."/>
            <person name="Spormann A.M."/>
            <person name="Op den Camp H."/>
            <person name="Overmann J."/>
            <person name="Amann R."/>
            <person name="Jetten M.S.M."/>
            <person name="Mascher T."/>
            <person name="Medema M.H."/>
            <person name="Devos D.P."/>
            <person name="Kaster A.-K."/>
            <person name="Ovreas L."/>
            <person name="Rohde M."/>
            <person name="Galperin M.Y."/>
            <person name="Jogler C."/>
        </authorList>
    </citation>
    <scope>NUCLEOTIDE SEQUENCE [LARGE SCALE GENOMIC DNA]</scope>
    <source>
        <strain evidence="1 2">I41</strain>
    </source>
</reference>
<gene>
    <name evidence="1" type="ORF">I41_51670</name>
</gene>
<dbReference type="AlphaFoldDB" id="A0A517U5L4"/>
<organism evidence="1 2">
    <name type="scientific">Lacipirellula limnantheis</name>
    <dbReference type="NCBI Taxonomy" id="2528024"/>
    <lineage>
        <taxon>Bacteria</taxon>
        <taxon>Pseudomonadati</taxon>
        <taxon>Planctomycetota</taxon>
        <taxon>Planctomycetia</taxon>
        <taxon>Pirellulales</taxon>
        <taxon>Lacipirellulaceae</taxon>
        <taxon>Lacipirellula</taxon>
    </lineage>
</organism>
<evidence type="ECO:0000313" key="1">
    <source>
        <dbReference type="EMBL" id="QDT75922.1"/>
    </source>
</evidence>
<dbReference type="Proteomes" id="UP000317909">
    <property type="component" value="Chromosome"/>
</dbReference>
<name>A0A517U5L4_9BACT</name>
<protein>
    <submittedName>
        <fullName evidence="1">Uncharacterized protein</fullName>
    </submittedName>
</protein>
<proteinExistence type="predicted"/>